<dbReference type="CDD" id="cd01854">
    <property type="entry name" value="YjeQ_EngC"/>
    <property type="match status" value="1"/>
</dbReference>
<dbReference type="SUPFAM" id="SSF50249">
    <property type="entry name" value="Nucleic acid-binding proteins"/>
    <property type="match status" value="1"/>
</dbReference>
<evidence type="ECO:0000313" key="14">
    <source>
        <dbReference type="Proteomes" id="UP000824093"/>
    </source>
</evidence>
<comment type="subcellular location">
    <subcellularLocation>
        <location evidence="10">Cytoplasm</location>
    </subcellularLocation>
</comment>
<dbReference type="GO" id="GO:0003924">
    <property type="term" value="F:GTPase activity"/>
    <property type="evidence" value="ECO:0007669"/>
    <property type="project" value="UniProtKB-UniRule"/>
</dbReference>
<keyword evidence="3 10" id="KW-0479">Metal-binding</keyword>
<dbReference type="GO" id="GO:0046872">
    <property type="term" value="F:metal ion binding"/>
    <property type="evidence" value="ECO:0007669"/>
    <property type="project" value="UniProtKB-KW"/>
</dbReference>
<evidence type="ECO:0000259" key="11">
    <source>
        <dbReference type="PROSITE" id="PS50936"/>
    </source>
</evidence>
<dbReference type="AlphaFoldDB" id="A0A9D1M2F8"/>
<dbReference type="PROSITE" id="PS50936">
    <property type="entry name" value="ENGC_GTPASE"/>
    <property type="match status" value="1"/>
</dbReference>
<evidence type="ECO:0000256" key="8">
    <source>
        <dbReference type="ARBA" id="ARBA00022884"/>
    </source>
</evidence>
<name>A0A9D1M2F8_9FIRM</name>
<feature type="domain" description="EngC GTPase" evidence="11">
    <location>
        <begin position="73"/>
        <end position="220"/>
    </location>
</feature>
<dbReference type="Pfam" id="PF16745">
    <property type="entry name" value="RsgA_N"/>
    <property type="match status" value="1"/>
</dbReference>
<dbReference type="Gene3D" id="3.40.50.300">
    <property type="entry name" value="P-loop containing nucleotide triphosphate hydrolases"/>
    <property type="match status" value="1"/>
</dbReference>
<dbReference type="GO" id="GO:0005525">
    <property type="term" value="F:GTP binding"/>
    <property type="evidence" value="ECO:0007669"/>
    <property type="project" value="UniProtKB-UniRule"/>
</dbReference>
<protein>
    <recommendedName>
        <fullName evidence="10">Small ribosomal subunit biogenesis GTPase RsgA</fullName>
        <ecNumber evidence="10">3.6.1.-</ecNumber>
    </recommendedName>
</protein>
<keyword evidence="4 10" id="KW-0699">rRNA-binding</keyword>
<reference evidence="13" key="1">
    <citation type="submission" date="2020-10" db="EMBL/GenBank/DDBJ databases">
        <authorList>
            <person name="Gilroy R."/>
        </authorList>
    </citation>
    <scope>NUCLEOTIDE SEQUENCE</scope>
    <source>
        <strain evidence="13">CHK195-15760</strain>
    </source>
</reference>
<proteinExistence type="inferred from homology"/>
<dbReference type="PANTHER" id="PTHR32120:SF11">
    <property type="entry name" value="SMALL RIBOSOMAL SUBUNIT BIOGENESIS GTPASE RSGA 1, MITOCHONDRIAL-RELATED"/>
    <property type="match status" value="1"/>
</dbReference>
<keyword evidence="6 10" id="KW-0378">Hydrolase</keyword>
<comment type="subunit">
    <text evidence="10">Monomer. Associates with 30S ribosomal subunit, binds 16S rRNA.</text>
</comment>
<dbReference type="GO" id="GO:0005737">
    <property type="term" value="C:cytoplasm"/>
    <property type="evidence" value="ECO:0007669"/>
    <property type="project" value="UniProtKB-SubCell"/>
</dbReference>
<dbReference type="InterPro" id="IPR012340">
    <property type="entry name" value="NA-bd_OB-fold"/>
</dbReference>
<evidence type="ECO:0000256" key="4">
    <source>
        <dbReference type="ARBA" id="ARBA00022730"/>
    </source>
</evidence>
<evidence type="ECO:0000259" key="12">
    <source>
        <dbReference type="PROSITE" id="PS51721"/>
    </source>
</evidence>
<evidence type="ECO:0000256" key="9">
    <source>
        <dbReference type="ARBA" id="ARBA00023134"/>
    </source>
</evidence>
<gene>
    <name evidence="10 13" type="primary">rsgA</name>
    <name evidence="13" type="ORF">IAB70_06805</name>
</gene>
<reference evidence="13" key="2">
    <citation type="journal article" date="2021" name="PeerJ">
        <title>Extensive microbial diversity within the chicken gut microbiome revealed by metagenomics and culture.</title>
        <authorList>
            <person name="Gilroy R."/>
            <person name="Ravi A."/>
            <person name="Getino M."/>
            <person name="Pursley I."/>
            <person name="Horton D.L."/>
            <person name="Alikhan N.F."/>
            <person name="Baker D."/>
            <person name="Gharbi K."/>
            <person name="Hall N."/>
            <person name="Watson M."/>
            <person name="Adriaenssens E.M."/>
            <person name="Foster-Nyarko E."/>
            <person name="Jarju S."/>
            <person name="Secka A."/>
            <person name="Antonio M."/>
            <person name="Oren A."/>
            <person name="Chaudhuri R.R."/>
            <person name="La Ragione R."/>
            <person name="Hildebrand F."/>
            <person name="Pallen M.J."/>
        </authorList>
    </citation>
    <scope>NUCLEOTIDE SEQUENCE</scope>
    <source>
        <strain evidence="13">CHK195-15760</strain>
    </source>
</reference>
<feature type="binding site" evidence="10">
    <location>
        <begin position="164"/>
        <end position="172"/>
    </location>
    <ligand>
        <name>GTP</name>
        <dbReference type="ChEBI" id="CHEBI:37565"/>
    </ligand>
</feature>
<evidence type="ECO:0000256" key="7">
    <source>
        <dbReference type="ARBA" id="ARBA00022833"/>
    </source>
</evidence>
<evidence type="ECO:0000256" key="2">
    <source>
        <dbReference type="ARBA" id="ARBA00022517"/>
    </source>
</evidence>
<accession>A0A9D1M2F8</accession>
<dbReference type="InterPro" id="IPR031944">
    <property type="entry name" value="RsgA_N"/>
</dbReference>
<feature type="domain" description="CP-type G" evidence="12">
    <location>
        <begin position="64"/>
        <end position="222"/>
    </location>
</feature>
<feature type="binding site" evidence="10">
    <location>
        <position position="251"/>
    </location>
    <ligand>
        <name>Zn(2+)</name>
        <dbReference type="ChEBI" id="CHEBI:29105"/>
    </ligand>
</feature>
<dbReference type="GO" id="GO:0042274">
    <property type="term" value="P:ribosomal small subunit biogenesis"/>
    <property type="evidence" value="ECO:0007669"/>
    <property type="project" value="UniProtKB-UniRule"/>
</dbReference>
<keyword evidence="5 10" id="KW-0547">Nucleotide-binding</keyword>
<dbReference type="SUPFAM" id="SSF52540">
    <property type="entry name" value="P-loop containing nucleoside triphosphate hydrolases"/>
    <property type="match status" value="1"/>
</dbReference>
<dbReference type="Pfam" id="PF03193">
    <property type="entry name" value="RsgA_GTPase"/>
    <property type="match status" value="1"/>
</dbReference>
<dbReference type="HAMAP" id="MF_01820">
    <property type="entry name" value="GTPase_RsgA"/>
    <property type="match status" value="1"/>
</dbReference>
<evidence type="ECO:0000256" key="6">
    <source>
        <dbReference type="ARBA" id="ARBA00022801"/>
    </source>
</evidence>
<feature type="binding site" evidence="10">
    <location>
        <position position="259"/>
    </location>
    <ligand>
        <name>Zn(2+)</name>
        <dbReference type="ChEBI" id="CHEBI:29105"/>
    </ligand>
</feature>
<dbReference type="CDD" id="cd04466">
    <property type="entry name" value="S1_YloQ_GTPase"/>
    <property type="match status" value="1"/>
</dbReference>
<dbReference type="PROSITE" id="PS51721">
    <property type="entry name" value="G_CP"/>
    <property type="match status" value="1"/>
</dbReference>
<dbReference type="Proteomes" id="UP000824093">
    <property type="component" value="Unassembled WGS sequence"/>
</dbReference>
<evidence type="ECO:0000256" key="1">
    <source>
        <dbReference type="ARBA" id="ARBA00022490"/>
    </source>
</evidence>
<evidence type="ECO:0000256" key="3">
    <source>
        <dbReference type="ARBA" id="ARBA00022723"/>
    </source>
</evidence>
<keyword evidence="7 10" id="KW-0862">Zinc</keyword>
<comment type="similarity">
    <text evidence="10">Belongs to the TRAFAC class YlqF/YawG GTPase family. RsgA subfamily.</text>
</comment>
<dbReference type="Gene3D" id="1.10.40.50">
    <property type="entry name" value="Probable gtpase engc, domain 3"/>
    <property type="match status" value="1"/>
</dbReference>
<comment type="cofactor">
    <cofactor evidence="10">
        <name>Zn(2+)</name>
        <dbReference type="ChEBI" id="CHEBI:29105"/>
    </cofactor>
    <text evidence="10">Binds 1 zinc ion per subunit.</text>
</comment>
<evidence type="ECO:0000313" key="13">
    <source>
        <dbReference type="EMBL" id="HIU52301.1"/>
    </source>
</evidence>
<dbReference type="EMBL" id="DVNH01000050">
    <property type="protein sequence ID" value="HIU52301.1"/>
    <property type="molecule type" value="Genomic_DNA"/>
</dbReference>
<dbReference type="InterPro" id="IPR027417">
    <property type="entry name" value="P-loop_NTPase"/>
</dbReference>
<dbReference type="GO" id="GO:0019843">
    <property type="term" value="F:rRNA binding"/>
    <property type="evidence" value="ECO:0007669"/>
    <property type="project" value="UniProtKB-KW"/>
</dbReference>
<feature type="binding site" evidence="10">
    <location>
        <position position="253"/>
    </location>
    <ligand>
        <name>Zn(2+)</name>
        <dbReference type="ChEBI" id="CHEBI:29105"/>
    </ligand>
</feature>
<comment type="caution">
    <text evidence="13">The sequence shown here is derived from an EMBL/GenBank/DDBJ whole genome shotgun (WGS) entry which is preliminary data.</text>
</comment>
<comment type="function">
    <text evidence="10">One of several proteins that assist in the late maturation steps of the functional core of the 30S ribosomal subunit. Helps release RbfA from mature subunits. May play a role in the assembly of ribosomal proteins into the subunit. Circularly permuted GTPase that catalyzes slow GTP hydrolysis, GTPase activity is stimulated by the 30S ribosomal subunit.</text>
</comment>
<dbReference type="Gene3D" id="2.40.50.140">
    <property type="entry name" value="Nucleic acid-binding proteins"/>
    <property type="match status" value="1"/>
</dbReference>
<dbReference type="NCBIfam" id="TIGR00157">
    <property type="entry name" value="ribosome small subunit-dependent GTPase A"/>
    <property type="match status" value="1"/>
</dbReference>
<evidence type="ECO:0000256" key="5">
    <source>
        <dbReference type="ARBA" id="ARBA00022741"/>
    </source>
</evidence>
<feature type="binding site" evidence="10">
    <location>
        <begin position="113"/>
        <end position="116"/>
    </location>
    <ligand>
        <name>GTP</name>
        <dbReference type="ChEBI" id="CHEBI:37565"/>
    </ligand>
</feature>
<keyword evidence="2 10" id="KW-0690">Ribosome biogenesis</keyword>
<keyword evidence="9 10" id="KW-0342">GTP-binding</keyword>
<feature type="binding site" evidence="10">
    <location>
        <position position="246"/>
    </location>
    <ligand>
        <name>Zn(2+)</name>
        <dbReference type="ChEBI" id="CHEBI:29105"/>
    </ligand>
</feature>
<sequence length="293" mass="34115">MEGRIISQKSDLYQVEMEEKIYQCKARGKFKNEEISPVVGDKVEFQILDKEKKEGIIEKIFPRINYIKRPKIANLTQIIFVLSCKDPKPDLLLLDKQLAYAEYLKIKPIIIINKTDLDKKNMAEKIKEIYEKVGYFVILTKAKQKEGVEELKKKLVENISAFSGNSGVGKSTLINALFKEEKTQEGDISQKNKKGKNTTTSVFLHKLEKDTYIADTPGFSSFDISEITSKELENYFIEFQKYISNCEYIGCNHNKEEKCGIKEAVRLGNIPQERYENFIRIFEELKDREEHKW</sequence>
<keyword evidence="8 10" id="KW-0694">RNA-binding</keyword>
<dbReference type="EC" id="3.6.1.-" evidence="10"/>
<dbReference type="InterPro" id="IPR004881">
    <property type="entry name" value="Ribosome_biogen_GTPase_RsgA"/>
</dbReference>
<evidence type="ECO:0000256" key="10">
    <source>
        <dbReference type="HAMAP-Rule" id="MF_01820"/>
    </source>
</evidence>
<dbReference type="PANTHER" id="PTHR32120">
    <property type="entry name" value="SMALL RIBOSOMAL SUBUNIT BIOGENESIS GTPASE RSGA"/>
    <property type="match status" value="1"/>
</dbReference>
<keyword evidence="1 10" id="KW-0963">Cytoplasm</keyword>
<organism evidence="13 14">
    <name type="scientific">Candidatus Merdicola faecigallinarum</name>
    <dbReference type="NCBI Taxonomy" id="2840862"/>
    <lineage>
        <taxon>Bacteria</taxon>
        <taxon>Bacillati</taxon>
        <taxon>Bacillota</taxon>
        <taxon>Clostridia</taxon>
        <taxon>Candidatus Merdicola</taxon>
    </lineage>
</organism>
<dbReference type="InterPro" id="IPR030378">
    <property type="entry name" value="G_CP_dom"/>
</dbReference>
<dbReference type="InterPro" id="IPR010914">
    <property type="entry name" value="RsgA_GTPase_dom"/>
</dbReference>